<dbReference type="PANTHER" id="PTHR35800:SF1">
    <property type="entry name" value="RNA-BINDING PROTEIN KHPB"/>
    <property type="match status" value="1"/>
</dbReference>
<sequence length="179" mass="19852">MVTEDEKKKIEACVQELLAQLGYAVGVKWQSESQQGFSSPLLSIESGDNLALLIGAEGKNLEALEHIAHLITRRILGSDHSPEAGHFLLDINRYRTDQAIRLVSLARQSVERVIASGLPESLAPMTSYQRRIIHTELAMMSSVETESIGTEPHRRIVIRPASMSHRSEHASREGLKGDF</sequence>
<dbReference type="InterPro" id="IPR001374">
    <property type="entry name" value="R3H_dom"/>
</dbReference>
<dbReference type="InterPro" id="IPR015946">
    <property type="entry name" value="KH_dom-like_a/b"/>
</dbReference>
<accession>A0A1F8GWK3</accession>
<dbReference type="InterPro" id="IPR039247">
    <property type="entry name" value="KhpB"/>
</dbReference>
<dbReference type="Gene3D" id="3.30.300.20">
    <property type="match status" value="1"/>
</dbReference>
<gene>
    <name evidence="2" type="ORF">A3A33_00665</name>
</gene>
<dbReference type="CDD" id="cd02644">
    <property type="entry name" value="R3H_jag"/>
    <property type="match status" value="1"/>
</dbReference>
<protein>
    <recommendedName>
        <fullName evidence="1">R3H domain-containing protein</fullName>
    </recommendedName>
</protein>
<dbReference type="STRING" id="1802701.A3A33_00665"/>
<dbReference type="SUPFAM" id="SSF82708">
    <property type="entry name" value="R3H domain"/>
    <property type="match status" value="1"/>
</dbReference>
<dbReference type="EMBL" id="MGKP01000002">
    <property type="protein sequence ID" value="OGN29792.1"/>
    <property type="molecule type" value="Genomic_DNA"/>
</dbReference>
<proteinExistence type="predicted"/>
<evidence type="ECO:0000313" key="3">
    <source>
        <dbReference type="Proteomes" id="UP000179047"/>
    </source>
</evidence>
<comment type="caution">
    <text evidence="2">The sequence shown here is derived from an EMBL/GenBank/DDBJ whole genome shotgun (WGS) entry which is preliminary data.</text>
</comment>
<dbReference type="Gene3D" id="3.30.1370.50">
    <property type="entry name" value="R3H-like domain"/>
    <property type="match status" value="1"/>
</dbReference>
<organism evidence="2 3">
    <name type="scientific">Candidatus Yanofskybacteria bacterium RIFCSPLOWO2_01_FULL_49_25</name>
    <dbReference type="NCBI Taxonomy" id="1802701"/>
    <lineage>
        <taxon>Bacteria</taxon>
        <taxon>Candidatus Yanofskyibacteriota</taxon>
    </lineage>
</organism>
<reference evidence="2 3" key="1">
    <citation type="journal article" date="2016" name="Nat. Commun.">
        <title>Thousands of microbial genomes shed light on interconnected biogeochemical processes in an aquifer system.</title>
        <authorList>
            <person name="Anantharaman K."/>
            <person name="Brown C.T."/>
            <person name="Hug L.A."/>
            <person name="Sharon I."/>
            <person name="Castelle C.J."/>
            <person name="Probst A.J."/>
            <person name="Thomas B.C."/>
            <person name="Singh A."/>
            <person name="Wilkins M.J."/>
            <person name="Karaoz U."/>
            <person name="Brodie E.L."/>
            <person name="Williams K.H."/>
            <person name="Hubbard S.S."/>
            <person name="Banfield J.F."/>
        </authorList>
    </citation>
    <scope>NUCLEOTIDE SEQUENCE [LARGE SCALE GENOMIC DNA]</scope>
</reference>
<dbReference type="AlphaFoldDB" id="A0A1F8GWK3"/>
<dbReference type="InterPro" id="IPR034079">
    <property type="entry name" value="R3H_KhpB"/>
</dbReference>
<name>A0A1F8GWK3_9BACT</name>
<dbReference type="PROSITE" id="PS51061">
    <property type="entry name" value="R3H"/>
    <property type="match status" value="1"/>
</dbReference>
<dbReference type="InterPro" id="IPR036867">
    <property type="entry name" value="R3H_dom_sf"/>
</dbReference>
<dbReference type="GO" id="GO:0003723">
    <property type="term" value="F:RNA binding"/>
    <property type="evidence" value="ECO:0007669"/>
    <property type="project" value="InterPro"/>
</dbReference>
<dbReference type="Pfam" id="PF01424">
    <property type="entry name" value="R3H"/>
    <property type="match status" value="1"/>
</dbReference>
<evidence type="ECO:0000259" key="1">
    <source>
        <dbReference type="PROSITE" id="PS51061"/>
    </source>
</evidence>
<evidence type="ECO:0000313" key="2">
    <source>
        <dbReference type="EMBL" id="OGN29792.1"/>
    </source>
</evidence>
<dbReference type="SMART" id="SM00393">
    <property type="entry name" value="R3H"/>
    <property type="match status" value="1"/>
</dbReference>
<dbReference type="Proteomes" id="UP000179047">
    <property type="component" value="Unassembled WGS sequence"/>
</dbReference>
<feature type="domain" description="R3H" evidence="1">
    <location>
        <begin position="96"/>
        <end position="162"/>
    </location>
</feature>
<dbReference type="PANTHER" id="PTHR35800">
    <property type="entry name" value="PROTEIN JAG"/>
    <property type="match status" value="1"/>
</dbReference>